<dbReference type="Proteomes" id="UP001189624">
    <property type="component" value="Chromosome 3"/>
</dbReference>
<feature type="compositionally biased region" description="Acidic residues" evidence="1">
    <location>
        <begin position="50"/>
        <end position="61"/>
    </location>
</feature>
<dbReference type="Gramene" id="rna-AYBTSS11_LOCUS7041">
    <property type="protein sequence ID" value="CAJ1935678.1"/>
    <property type="gene ID" value="gene-AYBTSS11_LOCUS7041"/>
</dbReference>
<feature type="compositionally biased region" description="Low complexity" evidence="1">
    <location>
        <begin position="10"/>
        <end position="22"/>
    </location>
</feature>
<protein>
    <submittedName>
        <fullName evidence="3">Uncharacterized protein</fullName>
    </submittedName>
</protein>
<feature type="region of interest" description="Disordered" evidence="1">
    <location>
        <begin position="1"/>
        <end position="22"/>
    </location>
</feature>
<evidence type="ECO:0000313" key="4">
    <source>
        <dbReference type="Proteomes" id="UP001189624"/>
    </source>
</evidence>
<keyword evidence="2" id="KW-1133">Transmembrane helix</keyword>
<accession>A0AA86S618</accession>
<evidence type="ECO:0000256" key="2">
    <source>
        <dbReference type="SAM" id="Phobius"/>
    </source>
</evidence>
<evidence type="ECO:0000256" key="1">
    <source>
        <dbReference type="SAM" id="MobiDB-lite"/>
    </source>
</evidence>
<keyword evidence="4" id="KW-1185">Reference proteome</keyword>
<proteinExistence type="predicted"/>
<feature type="region of interest" description="Disordered" evidence="1">
    <location>
        <begin position="50"/>
        <end position="78"/>
    </location>
</feature>
<organism evidence="3 4">
    <name type="scientific">Sphenostylis stenocarpa</name>
    <dbReference type="NCBI Taxonomy" id="92480"/>
    <lineage>
        <taxon>Eukaryota</taxon>
        <taxon>Viridiplantae</taxon>
        <taxon>Streptophyta</taxon>
        <taxon>Embryophyta</taxon>
        <taxon>Tracheophyta</taxon>
        <taxon>Spermatophyta</taxon>
        <taxon>Magnoliopsida</taxon>
        <taxon>eudicotyledons</taxon>
        <taxon>Gunneridae</taxon>
        <taxon>Pentapetalae</taxon>
        <taxon>rosids</taxon>
        <taxon>fabids</taxon>
        <taxon>Fabales</taxon>
        <taxon>Fabaceae</taxon>
        <taxon>Papilionoideae</taxon>
        <taxon>50 kb inversion clade</taxon>
        <taxon>NPAAA clade</taxon>
        <taxon>indigoferoid/millettioid clade</taxon>
        <taxon>Phaseoleae</taxon>
        <taxon>Sphenostylis</taxon>
    </lineage>
</organism>
<name>A0AA86S618_9FABA</name>
<gene>
    <name evidence="3" type="ORF">AYBTSS11_LOCUS7041</name>
</gene>
<dbReference type="EMBL" id="OY731400">
    <property type="protein sequence ID" value="CAJ1935678.1"/>
    <property type="molecule type" value="Genomic_DNA"/>
</dbReference>
<keyword evidence="2" id="KW-0472">Membrane</keyword>
<sequence>MDNINVLPRISSTTISNTETSSPLTPFSAVASHFMVPFSKIQVQITLETIYEEEEEEDENETEKSSDSDMPTSSSPPILPIQAAACSFEMTGFFLFLVSFGYNYQRA</sequence>
<evidence type="ECO:0000313" key="3">
    <source>
        <dbReference type="EMBL" id="CAJ1935678.1"/>
    </source>
</evidence>
<feature type="transmembrane region" description="Helical" evidence="2">
    <location>
        <begin position="78"/>
        <end position="102"/>
    </location>
</feature>
<keyword evidence="2" id="KW-0812">Transmembrane</keyword>
<dbReference type="AlphaFoldDB" id="A0AA86S618"/>
<reference evidence="3" key="1">
    <citation type="submission" date="2023-10" db="EMBL/GenBank/DDBJ databases">
        <authorList>
            <person name="Domelevo Entfellner J.-B."/>
        </authorList>
    </citation>
    <scope>NUCLEOTIDE SEQUENCE</scope>
</reference>